<evidence type="ECO:0000256" key="2">
    <source>
        <dbReference type="ARBA" id="ARBA00022692"/>
    </source>
</evidence>
<accession>A0A6J2VTD6</accession>
<dbReference type="CTD" id="164284"/>
<organism evidence="8 9">
    <name type="scientific">Chanos chanos</name>
    <name type="common">Milkfish</name>
    <name type="synonym">Mugil chanos</name>
    <dbReference type="NCBI Taxonomy" id="29144"/>
    <lineage>
        <taxon>Eukaryota</taxon>
        <taxon>Metazoa</taxon>
        <taxon>Chordata</taxon>
        <taxon>Craniata</taxon>
        <taxon>Vertebrata</taxon>
        <taxon>Euteleostomi</taxon>
        <taxon>Actinopterygii</taxon>
        <taxon>Neopterygii</taxon>
        <taxon>Teleostei</taxon>
        <taxon>Ostariophysi</taxon>
        <taxon>Gonorynchiformes</taxon>
        <taxon>Chanidae</taxon>
        <taxon>Chanos</taxon>
    </lineage>
</organism>
<keyword evidence="4" id="KW-0472">Membrane</keyword>
<dbReference type="GO" id="GO:0017147">
    <property type="term" value="F:Wnt-protein binding"/>
    <property type="evidence" value="ECO:0007669"/>
    <property type="project" value="InterPro"/>
</dbReference>
<comment type="subcellular location">
    <subcellularLocation>
        <location evidence="1">Membrane</location>
        <topology evidence="1">Single-pass membrane protein</topology>
    </subcellularLocation>
</comment>
<evidence type="ECO:0000256" key="1">
    <source>
        <dbReference type="ARBA" id="ARBA00004167"/>
    </source>
</evidence>
<feature type="domain" description="APCDD1" evidence="7">
    <location>
        <begin position="53"/>
        <end position="283"/>
    </location>
</feature>
<keyword evidence="8" id="KW-1185">Reference proteome</keyword>
<dbReference type="InParanoid" id="A0A6J2VTD6"/>
<name>A0A6J2VTD6_CHACN</name>
<feature type="region of interest" description="Disordered" evidence="6">
    <location>
        <begin position="439"/>
        <end position="459"/>
    </location>
</feature>
<dbReference type="SMART" id="SM01352">
    <property type="entry name" value="APCDDC"/>
    <property type="match status" value="2"/>
</dbReference>
<dbReference type="PANTHER" id="PTHR31021:SF3">
    <property type="entry name" value="PROTEIN APCDD1-LIKE"/>
    <property type="match status" value="1"/>
</dbReference>
<dbReference type="InterPro" id="IPR029405">
    <property type="entry name" value="APCDD1_dom"/>
</dbReference>
<evidence type="ECO:0000256" key="5">
    <source>
        <dbReference type="ARBA" id="ARBA00023180"/>
    </source>
</evidence>
<dbReference type="GO" id="GO:0005886">
    <property type="term" value="C:plasma membrane"/>
    <property type="evidence" value="ECO:0007669"/>
    <property type="project" value="InterPro"/>
</dbReference>
<dbReference type="RefSeq" id="XP_030634969.1">
    <property type="nucleotide sequence ID" value="XM_030779109.1"/>
</dbReference>
<keyword evidence="2" id="KW-0812">Transmembrane</keyword>
<dbReference type="GeneID" id="115816139"/>
<evidence type="ECO:0000256" key="3">
    <source>
        <dbReference type="ARBA" id="ARBA00022729"/>
    </source>
</evidence>
<evidence type="ECO:0000313" key="8">
    <source>
        <dbReference type="Proteomes" id="UP000504632"/>
    </source>
</evidence>
<dbReference type="InterPro" id="IPR042425">
    <property type="entry name" value="APCDD1"/>
</dbReference>
<dbReference type="GO" id="GO:0030178">
    <property type="term" value="P:negative regulation of Wnt signaling pathway"/>
    <property type="evidence" value="ECO:0007669"/>
    <property type="project" value="InterPro"/>
</dbReference>
<gene>
    <name evidence="9" type="primary">apcdd1l</name>
</gene>
<dbReference type="PANTHER" id="PTHR31021">
    <property type="entry name" value="ADENOMATOSIS POLYPOSIS COLI DOWN-REGULATED 1"/>
    <property type="match status" value="1"/>
</dbReference>
<keyword evidence="3" id="KW-0732">Signal</keyword>
<dbReference type="Pfam" id="PF14921">
    <property type="entry name" value="APCDDC"/>
    <property type="match status" value="2"/>
</dbReference>
<dbReference type="AlphaFoldDB" id="A0A6J2VTD6"/>
<evidence type="ECO:0000259" key="7">
    <source>
        <dbReference type="SMART" id="SM01352"/>
    </source>
</evidence>
<keyword evidence="5" id="KW-0325">Glycoprotein</keyword>
<proteinExistence type="predicted"/>
<dbReference type="Proteomes" id="UP000504632">
    <property type="component" value="Chromosome 7"/>
</dbReference>
<protein>
    <submittedName>
        <fullName evidence="9">Protein APCDD1-like</fullName>
    </submittedName>
</protein>
<evidence type="ECO:0000313" key="9">
    <source>
        <dbReference type="RefSeq" id="XP_030634969.1"/>
    </source>
</evidence>
<dbReference type="OrthoDB" id="5985602at2759"/>
<dbReference type="FunCoup" id="A0A6J2VTD6">
    <property type="interactions" value="717"/>
</dbReference>
<feature type="domain" description="APCDD1" evidence="7">
    <location>
        <begin position="284"/>
        <end position="494"/>
    </location>
</feature>
<evidence type="ECO:0000256" key="4">
    <source>
        <dbReference type="ARBA" id="ARBA00023136"/>
    </source>
</evidence>
<reference evidence="9" key="1">
    <citation type="submission" date="2025-08" db="UniProtKB">
        <authorList>
            <consortium name="RefSeq"/>
        </authorList>
    </citation>
    <scope>IDENTIFICATION</scope>
</reference>
<evidence type="ECO:0000256" key="6">
    <source>
        <dbReference type="SAM" id="MobiDB-lite"/>
    </source>
</evidence>
<sequence>MKAFKHFPMYLDKYPAPKSQFSVFVSGSKLWEVPTAPFTPPSSQSARLMWEPQCHSQLSFLRHRARVTAAIPPNLDGTWVSTRCEVRPGPEFLMRSYTFLSSPTRLFKALQHYYADSGCQVPTYSLVIRGKLRLRQASWITRGATEAEHHLHKVGIVVHSMGAARHLSTDLPSSCLGLPVRYLVPHQLYELFNAKTDRDCLAALGFSMMELDLLRVETQHHPDGGQVQELFLGDVHTDWSQRTHYRPTEYQEPLQNSMYHIHPCPVCARVYRATELRPPSLPPSPVLPLVLDGRWVSQRCEARPAVLFLTREFVFSEEQHVWEGMYRHYSDPVCLQPTFTIHASGHYVQSGPSSRLRGATELVFKVMRASVTVHNRPTARLLNSSREQSCGQSGGWEVGVEQDVTWTGGCSMLGIRLPHKEYELFKMEQDHKQRPLLFIGERPTDGSSPDRPQKRPTSYQAPLVQCSLETPRLSQHSAPSAHPASGSAGSLHPVCALLLLSVLNIIC</sequence>